<feature type="signal peptide" evidence="9">
    <location>
        <begin position="1"/>
        <end position="27"/>
    </location>
</feature>
<reference evidence="12" key="1">
    <citation type="submission" date="2020-03" db="EMBL/GenBank/DDBJ databases">
        <title>Phycicoccus flavus sp. nov., a novel endophytic actinobacterium isolated from branch of Kandelia candel.</title>
        <authorList>
            <person name="Tuo L."/>
        </authorList>
    </citation>
    <scope>NUCLEOTIDE SEQUENCE</scope>
    <source>
        <strain evidence="12">CMS6Z-2</strain>
    </source>
</reference>
<dbReference type="SUPFAM" id="SSF53187">
    <property type="entry name" value="Zn-dependent exopeptidases"/>
    <property type="match status" value="1"/>
</dbReference>
<protein>
    <submittedName>
        <fullName evidence="12">M28 family peptidase</fullName>
    </submittedName>
</protein>
<keyword evidence="6" id="KW-0378">Hydrolase</keyword>
<keyword evidence="4" id="KW-0479">Metal-binding</keyword>
<dbReference type="InterPro" id="IPR007484">
    <property type="entry name" value="Peptidase_M28"/>
</dbReference>
<dbReference type="Gene3D" id="3.50.30.30">
    <property type="match status" value="1"/>
</dbReference>
<dbReference type="GO" id="GO:0008235">
    <property type="term" value="F:metalloexopeptidase activity"/>
    <property type="evidence" value="ECO:0007669"/>
    <property type="project" value="InterPro"/>
</dbReference>
<evidence type="ECO:0000256" key="7">
    <source>
        <dbReference type="ARBA" id="ARBA00022833"/>
    </source>
</evidence>
<dbReference type="PANTHER" id="PTHR12147:SF26">
    <property type="entry name" value="PEPTIDASE M28 DOMAIN-CONTAINING PROTEIN"/>
    <property type="match status" value="1"/>
</dbReference>
<dbReference type="Gene3D" id="3.40.630.10">
    <property type="entry name" value="Zn peptidases"/>
    <property type="match status" value="2"/>
</dbReference>
<organism evidence="12 13">
    <name type="scientific">Phycicoccus flavus</name>
    <dbReference type="NCBI Taxonomy" id="2502783"/>
    <lineage>
        <taxon>Bacteria</taxon>
        <taxon>Bacillati</taxon>
        <taxon>Actinomycetota</taxon>
        <taxon>Actinomycetes</taxon>
        <taxon>Micrococcales</taxon>
        <taxon>Intrasporangiaceae</taxon>
        <taxon>Phycicoccus</taxon>
    </lineage>
</organism>
<dbReference type="InterPro" id="IPR003137">
    <property type="entry name" value="PA_domain"/>
</dbReference>
<dbReference type="Pfam" id="PF04389">
    <property type="entry name" value="Peptidase_M28"/>
    <property type="match status" value="1"/>
</dbReference>
<feature type="compositionally biased region" description="Basic and acidic residues" evidence="8">
    <location>
        <begin position="505"/>
        <end position="516"/>
    </location>
</feature>
<gene>
    <name evidence="12" type="ORF">EPD83_006005</name>
</gene>
<dbReference type="GO" id="GO:0004177">
    <property type="term" value="F:aminopeptidase activity"/>
    <property type="evidence" value="ECO:0007669"/>
    <property type="project" value="UniProtKB-KW"/>
</dbReference>
<evidence type="ECO:0000313" key="12">
    <source>
        <dbReference type="EMBL" id="NHA67609.1"/>
    </source>
</evidence>
<dbReference type="InterPro" id="IPR041756">
    <property type="entry name" value="M28_SGAP-like"/>
</dbReference>
<dbReference type="CDD" id="cd03876">
    <property type="entry name" value="M28_SGAP_like"/>
    <property type="match status" value="1"/>
</dbReference>
<evidence type="ECO:0000256" key="6">
    <source>
        <dbReference type="ARBA" id="ARBA00022801"/>
    </source>
</evidence>
<evidence type="ECO:0000256" key="8">
    <source>
        <dbReference type="SAM" id="MobiDB-lite"/>
    </source>
</evidence>
<evidence type="ECO:0000256" key="2">
    <source>
        <dbReference type="ARBA" id="ARBA00022438"/>
    </source>
</evidence>
<feature type="domain" description="Peptidase M28" evidence="11">
    <location>
        <begin position="251"/>
        <end position="465"/>
    </location>
</feature>
<evidence type="ECO:0000259" key="11">
    <source>
        <dbReference type="Pfam" id="PF04389"/>
    </source>
</evidence>
<comment type="similarity">
    <text evidence="1">Belongs to the peptidase M28 family. M28A subfamily.</text>
</comment>
<keyword evidence="5 9" id="KW-0732">Signal</keyword>
<proteinExistence type="inferred from homology"/>
<dbReference type="GO" id="GO:0006508">
    <property type="term" value="P:proteolysis"/>
    <property type="evidence" value="ECO:0007669"/>
    <property type="project" value="UniProtKB-KW"/>
</dbReference>
<dbReference type="PANTHER" id="PTHR12147">
    <property type="entry name" value="METALLOPEPTIDASE M28 FAMILY MEMBER"/>
    <property type="match status" value="1"/>
</dbReference>
<dbReference type="GO" id="GO:0046872">
    <property type="term" value="F:metal ion binding"/>
    <property type="evidence" value="ECO:0007669"/>
    <property type="project" value="UniProtKB-KW"/>
</dbReference>
<dbReference type="RefSeq" id="WP_165566340.1">
    <property type="nucleotide sequence ID" value="NZ_SAYU02000013.1"/>
</dbReference>
<evidence type="ECO:0000256" key="3">
    <source>
        <dbReference type="ARBA" id="ARBA00022670"/>
    </source>
</evidence>
<dbReference type="InterPro" id="IPR045175">
    <property type="entry name" value="M28_fam"/>
</dbReference>
<name>A0A8T6QZR0_9MICO</name>
<evidence type="ECO:0000259" key="10">
    <source>
        <dbReference type="Pfam" id="PF02225"/>
    </source>
</evidence>
<dbReference type="EMBL" id="SAYU02000013">
    <property type="protein sequence ID" value="NHA67609.1"/>
    <property type="molecule type" value="Genomic_DNA"/>
</dbReference>
<evidence type="ECO:0000313" key="13">
    <source>
        <dbReference type="Proteomes" id="UP000287866"/>
    </source>
</evidence>
<dbReference type="Proteomes" id="UP000287866">
    <property type="component" value="Unassembled WGS sequence"/>
</dbReference>
<dbReference type="InterPro" id="IPR046450">
    <property type="entry name" value="PA_dom_sf"/>
</dbReference>
<evidence type="ECO:0000256" key="9">
    <source>
        <dbReference type="SAM" id="SignalP"/>
    </source>
</evidence>
<feature type="domain" description="PA" evidence="10">
    <location>
        <begin position="146"/>
        <end position="228"/>
    </location>
</feature>
<keyword evidence="2" id="KW-0031">Aminopeptidase</keyword>
<keyword evidence="13" id="KW-1185">Reference proteome</keyword>
<comment type="caution">
    <text evidence="12">The sequence shown here is derived from an EMBL/GenBank/DDBJ whole genome shotgun (WGS) entry which is preliminary data.</text>
</comment>
<evidence type="ECO:0000256" key="1">
    <source>
        <dbReference type="ARBA" id="ARBA00005957"/>
    </source>
</evidence>
<sequence length="516" mass="52811">MPRTLLRAGAVVAAGALAATLGPSAVAGPDACSSRTNNTHAKLAECVTLEGVRAHQAALQAIADANNDTRVSGSPGYDESVEYVRSTLEKAGYSPTVQSFTYNTFITLSATVLEQVSPAPTGPVPVSIMSYSGSGDVTASVTALTPPPADATPGCEAADFAGFPAGNIALISRGGCTFAAKATNAAAAGASAVVIYNNQAGVLNGTLSESFALDLPVVSVTQDVGQRLAGTAGLVLRVKTDTFRGEATTYNVLAETAGGNADNVVMAGAHLDSVNAGPGINDNGSGTAALLETAVQMAKVKPVNKIRFAWWGAEESGLVGSTRYVASLDEAARDRIALYLNFDMVGSPNHVFFVYDGDDSDGVGAGPGPDGSARIEKTFEAFYSQRGIPFKGTDFSGRSDYGPFIAAGIPSGGLFTGAEGIKTPEEAQIWGGTAGAQYDPCYHQPCDTYANNNDTALDVNSDAIAFAVLQYGMNTSDVNGVAGKPNFAPVQPTTAGMASDGRQGGLHDEHEHLSES</sequence>
<evidence type="ECO:0000256" key="4">
    <source>
        <dbReference type="ARBA" id="ARBA00022723"/>
    </source>
</evidence>
<dbReference type="SUPFAM" id="SSF52025">
    <property type="entry name" value="PA domain"/>
    <property type="match status" value="1"/>
</dbReference>
<keyword evidence="3" id="KW-0645">Protease</keyword>
<evidence type="ECO:0000256" key="5">
    <source>
        <dbReference type="ARBA" id="ARBA00022729"/>
    </source>
</evidence>
<feature type="region of interest" description="Disordered" evidence="8">
    <location>
        <begin position="491"/>
        <end position="516"/>
    </location>
</feature>
<dbReference type="Pfam" id="PF02225">
    <property type="entry name" value="PA"/>
    <property type="match status" value="1"/>
</dbReference>
<accession>A0A8T6QZR0</accession>
<keyword evidence="7" id="KW-0862">Zinc</keyword>
<dbReference type="AlphaFoldDB" id="A0A8T6QZR0"/>
<feature type="chain" id="PRO_5035933658" evidence="9">
    <location>
        <begin position="28"/>
        <end position="516"/>
    </location>
</feature>